<dbReference type="InterPro" id="IPR032710">
    <property type="entry name" value="NTF2-like_dom_sf"/>
</dbReference>
<evidence type="ECO:0000313" key="3">
    <source>
        <dbReference type="Proteomes" id="UP000220133"/>
    </source>
</evidence>
<reference evidence="2 3" key="1">
    <citation type="submission" date="2017-10" db="EMBL/GenBank/DDBJ databases">
        <title>Paenichitinophaga pekingensis gen. nov., sp. nov., isolated from activated sludge.</title>
        <authorList>
            <person name="Jin D."/>
            <person name="Kong X."/>
            <person name="Deng Y."/>
            <person name="Bai Z."/>
        </authorList>
    </citation>
    <scope>NUCLEOTIDE SEQUENCE [LARGE SCALE GENOMIC DNA]</scope>
    <source>
        <strain evidence="2 3">13</strain>
    </source>
</reference>
<gene>
    <name evidence="2" type="ORF">COR50_13025</name>
</gene>
<dbReference type="RefSeq" id="WP_098194390.1">
    <property type="nucleotide sequence ID" value="NZ_CP023777.1"/>
</dbReference>
<name>A0A291QVY5_9BACT</name>
<feature type="domain" description="SnoaL-like" evidence="1">
    <location>
        <begin position="2"/>
        <end position="120"/>
    </location>
</feature>
<dbReference type="OrthoDB" id="336094at2"/>
<dbReference type="Proteomes" id="UP000220133">
    <property type="component" value="Chromosome"/>
</dbReference>
<organism evidence="2 3">
    <name type="scientific">Chitinophaga caeni</name>
    <dbReference type="NCBI Taxonomy" id="2029983"/>
    <lineage>
        <taxon>Bacteria</taxon>
        <taxon>Pseudomonadati</taxon>
        <taxon>Bacteroidota</taxon>
        <taxon>Chitinophagia</taxon>
        <taxon>Chitinophagales</taxon>
        <taxon>Chitinophagaceae</taxon>
        <taxon>Chitinophaga</taxon>
    </lineage>
</organism>
<dbReference type="EMBL" id="CP023777">
    <property type="protein sequence ID" value="ATL48013.1"/>
    <property type="molecule type" value="Genomic_DNA"/>
</dbReference>
<dbReference type="SUPFAM" id="SSF54427">
    <property type="entry name" value="NTF2-like"/>
    <property type="match status" value="1"/>
</dbReference>
<evidence type="ECO:0000259" key="1">
    <source>
        <dbReference type="Pfam" id="PF20409"/>
    </source>
</evidence>
<accession>A0A291QVY5</accession>
<evidence type="ECO:0000313" key="2">
    <source>
        <dbReference type="EMBL" id="ATL48013.1"/>
    </source>
</evidence>
<dbReference type="AlphaFoldDB" id="A0A291QVY5"/>
<protein>
    <recommendedName>
        <fullName evidence="1">SnoaL-like domain-containing protein</fullName>
    </recommendedName>
</protein>
<dbReference type="Gene3D" id="3.10.450.50">
    <property type="match status" value="1"/>
</dbReference>
<sequence>MKIQEIADRLVELCNRGEFEKALEELYSKDAESIELYDTPGFPKVTKGLDNLFDKSRRFNEIVQEFHSCEVGKPVIAGNSFSVVLSLDATYKDPKMGRNKMDEICVYVVKDGKIVSENFFM</sequence>
<dbReference type="Pfam" id="PF20409">
    <property type="entry name" value="SnoaL_5"/>
    <property type="match status" value="1"/>
</dbReference>
<proteinExistence type="predicted"/>
<dbReference type="KEGG" id="cbae:COR50_13025"/>
<dbReference type="InterPro" id="IPR046860">
    <property type="entry name" value="SnoaL_5"/>
</dbReference>
<keyword evidence="3" id="KW-1185">Reference proteome</keyword>